<gene>
    <name evidence="3" type="ORF">Acr_12g0006340</name>
</gene>
<keyword evidence="1" id="KW-0560">Oxidoreductase</keyword>
<reference evidence="3 4" key="1">
    <citation type="submission" date="2019-07" db="EMBL/GenBank/DDBJ databases">
        <title>De Novo Assembly of kiwifruit Actinidia rufa.</title>
        <authorList>
            <person name="Sugita-Konishi S."/>
            <person name="Sato K."/>
            <person name="Mori E."/>
            <person name="Abe Y."/>
            <person name="Kisaki G."/>
            <person name="Hamano K."/>
            <person name="Suezawa K."/>
            <person name="Otani M."/>
            <person name="Fukuda T."/>
            <person name="Manabe T."/>
            <person name="Gomi K."/>
            <person name="Tabuchi M."/>
            <person name="Akimitsu K."/>
            <person name="Kataoka I."/>
        </authorList>
    </citation>
    <scope>NUCLEOTIDE SEQUENCE [LARGE SCALE GENOMIC DNA]</scope>
    <source>
        <strain evidence="4">cv. Fuchu</strain>
    </source>
</reference>
<sequence>MEFVEGKIAEEKVLGGGLVFPKTLIPPPAPSNSSKVRSLVEMIMERREWLSEVLDRHSAILFRGFGVASPEEFGQVVEAFGWEEMPYVGAISRTKMAQRVYTASEAPVLHPIAFHHEMSTVRNHHFFFLLHGSVFHASFDRWVVLWVPNFGIPNVHQEERDTRGVDSTHPGVSCIQVCI</sequence>
<dbReference type="Pfam" id="PF02668">
    <property type="entry name" value="TauD"/>
    <property type="match status" value="1"/>
</dbReference>
<dbReference type="InterPro" id="IPR003819">
    <property type="entry name" value="TauD/TfdA-like"/>
</dbReference>
<accession>A0A7J0FHN1</accession>
<evidence type="ECO:0000256" key="1">
    <source>
        <dbReference type="ARBA" id="ARBA00023002"/>
    </source>
</evidence>
<name>A0A7J0FHN1_9ERIC</name>
<dbReference type="EMBL" id="BJWL01000012">
    <property type="protein sequence ID" value="GFY98093.1"/>
    <property type="molecule type" value="Genomic_DNA"/>
</dbReference>
<proteinExistence type="predicted"/>
<dbReference type="GO" id="GO:0016491">
    <property type="term" value="F:oxidoreductase activity"/>
    <property type="evidence" value="ECO:0007669"/>
    <property type="project" value="UniProtKB-KW"/>
</dbReference>
<comment type="caution">
    <text evidence="3">The sequence shown here is derived from an EMBL/GenBank/DDBJ whole genome shotgun (WGS) entry which is preliminary data.</text>
</comment>
<dbReference type="Proteomes" id="UP000585474">
    <property type="component" value="Unassembled WGS sequence"/>
</dbReference>
<protein>
    <recommendedName>
        <fullName evidence="2">TauD/TfdA-like domain-containing protein</fullName>
    </recommendedName>
</protein>
<dbReference type="AlphaFoldDB" id="A0A7J0FHN1"/>
<dbReference type="PANTHER" id="PTHR10696">
    <property type="entry name" value="GAMMA-BUTYROBETAINE HYDROXYLASE-RELATED"/>
    <property type="match status" value="1"/>
</dbReference>
<evidence type="ECO:0000313" key="4">
    <source>
        <dbReference type="Proteomes" id="UP000585474"/>
    </source>
</evidence>
<dbReference type="OrthoDB" id="408743at2759"/>
<dbReference type="PANTHER" id="PTHR10696:SF21">
    <property type="entry name" value="TAUD_TFDA-LIKE DOMAIN-CONTAINING PROTEIN"/>
    <property type="match status" value="1"/>
</dbReference>
<keyword evidence="4" id="KW-1185">Reference proteome</keyword>
<dbReference type="Gene3D" id="3.60.130.10">
    <property type="entry name" value="Clavaminate synthase-like"/>
    <property type="match status" value="1"/>
</dbReference>
<dbReference type="SUPFAM" id="SSF51197">
    <property type="entry name" value="Clavaminate synthase-like"/>
    <property type="match status" value="1"/>
</dbReference>
<dbReference type="InterPro" id="IPR050411">
    <property type="entry name" value="AlphaKG_dependent_hydroxylases"/>
</dbReference>
<dbReference type="InterPro" id="IPR042098">
    <property type="entry name" value="TauD-like_sf"/>
</dbReference>
<evidence type="ECO:0000259" key="2">
    <source>
        <dbReference type="Pfam" id="PF02668"/>
    </source>
</evidence>
<evidence type="ECO:0000313" key="3">
    <source>
        <dbReference type="EMBL" id="GFY98093.1"/>
    </source>
</evidence>
<organism evidence="3 4">
    <name type="scientific">Actinidia rufa</name>
    <dbReference type="NCBI Taxonomy" id="165716"/>
    <lineage>
        <taxon>Eukaryota</taxon>
        <taxon>Viridiplantae</taxon>
        <taxon>Streptophyta</taxon>
        <taxon>Embryophyta</taxon>
        <taxon>Tracheophyta</taxon>
        <taxon>Spermatophyta</taxon>
        <taxon>Magnoliopsida</taxon>
        <taxon>eudicotyledons</taxon>
        <taxon>Gunneridae</taxon>
        <taxon>Pentapetalae</taxon>
        <taxon>asterids</taxon>
        <taxon>Ericales</taxon>
        <taxon>Actinidiaceae</taxon>
        <taxon>Actinidia</taxon>
    </lineage>
</organism>
<feature type="domain" description="TauD/TfdA-like" evidence="2">
    <location>
        <begin position="44"/>
        <end position="131"/>
    </location>
</feature>